<sequence>MAALLADMVPGARTIRVSQRDPGHIWPSPYTRAYGAQGQLIRLNRARCLTVARWVIRAHPELSWDGAYDLDLTTGVLRPAAEAYTDASGER</sequence>
<keyword evidence="2" id="KW-1185">Reference proteome</keyword>
<proteinExistence type="predicted"/>
<protein>
    <submittedName>
        <fullName evidence="1">Uncharacterized protein</fullName>
    </submittedName>
</protein>
<dbReference type="EMBL" id="JACMSF010000009">
    <property type="protein sequence ID" value="MBC2902172.1"/>
    <property type="molecule type" value="Genomic_DNA"/>
</dbReference>
<comment type="caution">
    <text evidence="1">The sequence shown here is derived from an EMBL/GenBank/DDBJ whole genome shotgun (WGS) entry which is preliminary data.</text>
</comment>
<gene>
    <name evidence="1" type="ORF">H4N64_11225</name>
</gene>
<evidence type="ECO:0000313" key="1">
    <source>
        <dbReference type="EMBL" id="MBC2902172.1"/>
    </source>
</evidence>
<reference evidence="1 2" key="1">
    <citation type="submission" date="2020-08" db="EMBL/GenBank/DDBJ databases">
        <title>Streptomyces sp. PSKA01 genome sequencing and assembly.</title>
        <authorList>
            <person name="Mandal S."/>
            <person name="Maiti P.K."/>
            <person name="Das P."/>
        </authorList>
    </citation>
    <scope>NUCLEOTIDE SEQUENCE [LARGE SCALE GENOMIC DNA]</scope>
    <source>
        <strain evidence="1 2">PSKA01</strain>
    </source>
</reference>
<name>A0A7X1J5Q9_9ACTN</name>
<dbReference type="AlphaFoldDB" id="A0A7X1J5Q9"/>
<evidence type="ECO:0000313" key="2">
    <source>
        <dbReference type="Proteomes" id="UP000584670"/>
    </source>
</evidence>
<dbReference type="Proteomes" id="UP000584670">
    <property type="component" value="Unassembled WGS sequence"/>
</dbReference>
<accession>A0A7X1J5Q9</accession>
<organism evidence="1 2">
    <name type="scientific">Streptomyces cupreus</name>
    <dbReference type="NCBI Taxonomy" id="2759956"/>
    <lineage>
        <taxon>Bacteria</taxon>
        <taxon>Bacillati</taxon>
        <taxon>Actinomycetota</taxon>
        <taxon>Actinomycetes</taxon>
        <taxon>Kitasatosporales</taxon>
        <taxon>Streptomycetaceae</taxon>
        <taxon>Streptomyces</taxon>
    </lineage>
</organism>